<dbReference type="Pfam" id="PF14206">
    <property type="entry name" value="Cys_rich_CPCC"/>
    <property type="match status" value="1"/>
</dbReference>
<name>A0ABT5LEC1_9GAMM</name>
<keyword evidence="3" id="KW-1185">Reference proteome</keyword>
<evidence type="ECO:0000259" key="1">
    <source>
        <dbReference type="Pfam" id="PF14206"/>
    </source>
</evidence>
<organism evidence="2 3">
    <name type="scientific">Xenorhabdus yunnanensis</name>
    <dbReference type="NCBI Taxonomy" id="3025878"/>
    <lineage>
        <taxon>Bacteria</taxon>
        <taxon>Pseudomonadati</taxon>
        <taxon>Pseudomonadota</taxon>
        <taxon>Gammaproteobacteria</taxon>
        <taxon>Enterobacterales</taxon>
        <taxon>Morganellaceae</taxon>
        <taxon>Xenorhabdus</taxon>
    </lineage>
</organism>
<evidence type="ECO:0000313" key="3">
    <source>
        <dbReference type="Proteomes" id="UP001217178"/>
    </source>
</evidence>
<dbReference type="Proteomes" id="UP001217178">
    <property type="component" value="Unassembled WGS sequence"/>
</dbReference>
<dbReference type="EMBL" id="JAQRFI010000004">
    <property type="protein sequence ID" value="MDC9588254.1"/>
    <property type="molecule type" value="Genomic_DNA"/>
</dbReference>
<dbReference type="InterPro" id="IPR025983">
    <property type="entry name" value="Cys_rich_CPCC"/>
</dbReference>
<gene>
    <name evidence="2" type="ORF">PSI23_02725</name>
</gene>
<accession>A0ABT5LEC1</accession>
<comment type="caution">
    <text evidence="2">The sequence shown here is derived from an EMBL/GenBank/DDBJ whole genome shotgun (WGS) entry which is preliminary data.</text>
</comment>
<evidence type="ECO:0000313" key="2">
    <source>
        <dbReference type="EMBL" id="MDC9588254.1"/>
    </source>
</evidence>
<dbReference type="RefSeq" id="WP_273553630.1">
    <property type="nucleotide sequence ID" value="NZ_JAQRFI010000004.1"/>
</dbReference>
<sequence>MELKYPYPCCNNTPFEFIGEYNICPICKWEDDPIQAQDADCSGEANSMSLNEAKKAFKQGRKIE</sequence>
<protein>
    <submittedName>
        <fullName evidence="2">CPCC family cysteine-rich protein</fullName>
    </submittedName>
</protein>
<proteinExistence type="predicted"/>
<reference evidence="2 3" key="1">
    <citation type="submission" date="2023-02" db="EMBL/GenBank/DDBJ databases">
        <title>Entomopathogenic bacteria.</title>
        <authorList>
            <person name="Machado R.A."/>
        </authorList>
    </citation>
    <scope>NUCLEOTIDE SEQUENCE [LARGE SCALE GENOMIC DNA]</scope>
    <source>
        <strain evidence="2 3">XENO-10</strain>
    </source>
</reference>
<feature type="domain" description="Cysteine-rich CPCC" evidence="1">
    <location>
        <begin position="6"/>
        <end position="59"/>
    </location>
</feature>